<proteinExistence type="predicted"/>
<dbReference type="PANTHER" id="PTHR42942:SF1">
    <property type="entry name" value="ALKYLTRANSFERASE-LIKE PROTEIN 1"/>
    <property type="match status" value="1"/>
</dbReference>
<evidence type="ECO:0000313" key="3">
    <source>
        <dbReference type="EMBL" id="KAJ3508761.1"/>
    </source>
</evidence>
<dbReference type="EMBL" id="JANKHO010000533">
    <property type="protein sequence ID" value="KAJ3508761.1"/>
    <property type="molecule type" value="Genomic_DNA"/>
</dbReference>
<organism evidence="3 4">
    <name type="scientific">Agrocybe chaxingu</name>
    <dbReference type="NCBI Taxonomy" id="84603"/>
    <lineage>
        <taxon>Eukaryota</taxon>
        <taxon>Fungi</taxon>
        <taxon>Dikarya</taxon>
        <taxon>Basidiomycota</taxon>
        <taxon>Agaricomycotina</taxon>
        <taxon>Agaricomycetes</taxon>
        <taxon>Agaricomycetidae</taxon>
        <taxon>Agaricales</taxon>
        <taxon>Agaricineae</taxon>
        <taxon>Strophariaceae</taxon>
        <taxon>Agrocybe</taxon>
    </lineage>
</organism>
<keyword evidence="4" id="KW-1185">Reference proteome</keyword>
<evidence type="ECO:0000313" key="4">
    <source>
        <dbReference type="Proteomes" id="UP001148786"/>
    </source>
</evidence>
<dbReference type="AlphaFoldDB" id="A0A9W8MX63"/>
<name>A0A9W8MX63_9AGAR</name>
<dbReference type="OrthoDB" id="2548197at2759"/>
<dbReference type="InterPro" id="IPR036388">
    <property type="entry name" value="WH-like_DNA-bd_sf"/>
</dbReference>
<evidence type="ECO:0000259" key="2">
    <source>
        <dbReference type="Pfam" id="PF01035"/>
    </source>
</evidence>
<dbReference type="PANTHER" id="PTHR42942">
    <property type="entry name" value="6-O-METHYLGUANINE DNA METHYLTRANSFERASE"/>
    <property type="match status" value="1"/>
</dbReference>
<dbReference type="CDD" id="cd06445">
    <property type="entry name" value="ATase"/>
    <property type="match status" value="1"/>
</dbReference>
<dbReference type="GO" id="GO:0003824">
    <property type="term" value="F:catalytic activity"/>
    <property type="evidence" value="ECO:0007669"/>
    <property type="project" value="InterPro"/>
</dbReference>
<dbReference type="SUPFAM" id="SSF46767">
    <property type="entry name" value="Methylated DNA-protein cysteine methyltransferase, C-terminal domain"/>
    <property type="match status" value="1"/>
</dbReference>
<sequence length="136" mass="14861">MSLDSAEFHAAVYDLVRLIPLCRVTSYGHIAKLAGMPNHSRHVGQALKFLPPNPNPPIPWHRVIGASGTISFRGPGTNGAQRQRDALEAEGVEVTTGRTGDMRIDLARFGWFPSINEIRQLQGEEEEGREDASSAS</sequence>
<accession>A0A9W8MX63</accession>
<dbReference type="GO" id="GO:0006281">
    <property type="term" value="P:DNA repair"/>
    <property type="evidence" value="ECO:0007669"/>
    <property type="project" value="InterPro"/>
</dbReference>
<dbReference type="Gene3D" id="1.10.10.10">
    <property type="entry name" value="Winged helix-like DNA-binding domain superfamily/Winged helix DNA-binding domain"/>
    <property type="match status" value="1"/>
</dbReference>
<dbReference type="InterPro" id="IPR036217">
    <property type="entry name" value="MethylDNA_cys_MeTrfase_DNAb"/>
</dbReference>
<dbReference type="Proteomes" id="UP001148786">
    <property type="component" value="Unassembled WGS sequence"/>
</dbReference>
<gene>
    <name evidence="3" type="ORF">NLJ89_g5574</name>
</gene>
<reference evidence="3" key="1">
    <citation type="submission" date="2022-07" db="EMBL/GenBank/DDBJ databases">
        <title>Genome Sequence of Agrocybe chaxingu.</title>
        <authorList>
            <person name="Buettner E."/>
        </authorList>
    </citation>
    <scope>NUCLEOTIDE SEQUENCE</scope>
    <source>
        <strain evidence="3">MP-N11</strain>
    </source>
</reference>
<dbReference type="InterPro" id="IPR052520">
    <property type="entry name" value="ATL_DNA_repair"/>
</dbReference>
<feature type="domain" description="Methylated-DNA-[protein]-cysteine S-methyltransferase DNA binding" evidence="2">
    <location>
        <begin position="7"/>
        <end position="92"/>
    </location>
</feature>
<comment type="caution">
    <text evidence="3">The sequence shown here is derived from an EMBL/GenBank/DDBJ whole genome shotgun (WGS) entry which is preliminary data.</text>
</comment>
<dbReference type="Pfam" id="PF01035">
    <property type="entry name" value="DNA_binding_1"/>
    <property type="match status" value="1"/>
</dbReference>
<keyword evidence="1" id="KW-0227">DNA damage</keyword>
<protein>
    <recommendedName>
        <fullName evidence="2">Methylated-DNA-[protein]-cysteine S-methyltransferase DNA binding domain-containing protein</fullName>
    </recommendedName>
</protein>
<dbReference type="InterPro" id="IPR014048">
    <property type="entry name" value="MethylDNA_cys_MeTrfase_DNA-bd"/>
</dbReference>
<evidence type="ECO:0000256" key="1">
    <source>
        <dbReference type="ARBA" id="ARBA00022763"/>
    </source>
</evidence>